<dbReference type="KEGG" id="mlr:MELLADRAFT_79454"/>
<dbReference type="VEuPathDB" id="FungiDB:MELLADRAFT_79454"/>
<feature type="region of interest" description="Disordered" evidence="1">
    <location>
        <begin position="87"/>
        <end position="113"/>
    </location>
</feature>
<accession>F4S746</accession>
<dbReference type="AlphaFoldDB" id="F4S746"/>
<protein>
    <submittedName>
        <fullName evidence="2">Uncharacterized protein</fullName>
    </submittedName>
</protein>
<dbReference type="EMBL" id="GL883158">
    <property type="protein sequence ID" value="EGF99444.1"/>
    <property type="molecule type" value="Genomic_DNA"/>
</dbReference>
<dbReference type="OrthoDB" id="16079at2759"/>
<sequence>MRFNSIIRAGARATTKANKKPTKPRTKTLKPSTSISATSLENSPLFGIEETEPEANEESNDFTGRVHSESYSAENLTAAFDSLLTNKAQTSSNPIPTTTTNEKDLSKPFSRNDNTPQTEFLNHIQTSTLSTIESYRTSILNSLKLDDQHGRIYSKNVRQMKEILGFEKWRKKLDLLNQIDHQDRSIEKKKKSKPERHPITRVLLPPGSLSVRKALFDRPSLSDQDLTFKVLKDLWKLDKLVDATVVVAYSGELLVQKNPFGISSNDFCFNVS</sequence>
<name>F4S746_MELLP</name>
<dbReference type="STRING" id="747676.F4S746"/>
<dbReference type="Proteomes" id="UP000001072">
    <property type="component" value="Unassembled WGS sequence"/>
</dbReference>
<gene>
    <name evidence="2" type="ORF">MELLADRAFT_79454</name>
</gene>
<feature type="compositionally biased region" description="Acidic residues" evidence="1">
    <location>
        <begin position="49"/>
        <end position="60"/>
    </location>
</feature>
<evidence type="ECO:0000313" key="2">
    <source>
        <dbReference type="EMBL" id="EGF99444.1"/>
    </source>
</evidence>
<feature type="compositionally biased region" description="Low complexity" evidence="1">
    <location>
        <begin position="90"/>
        <end position="100"/>
    </location>
</feature>
<proteinExistence type="predicted"/>
<feature type="compositionally biased region" description="Basic residues" evidence="1">
    <location>
        <begin position="17"/>
        <end position="28"/>
    </location>
</feature>
<organism evidence="3">
    <name type="scientific">Melampsora larici-populina (strain 98AG31 / pathotype 3-4-7)</name>
    <name type="common">Poplar leaf rust fungus</name>
    <dbReference type="NCBI Taxonomy" id="747676"/>
    <lineage>
        <taxon>Eukaryota</taxon>
        <taxon>Fungi</taxon>
        <taxon>Dikarya</taxon>
        <taxon>Basidiomycota</taxon>
        <taxon>Pucciniomycotina</taxon>
        <taxon>Pucciniomycetes</taxon>
        <taxon>Pucciniales</taxon>
        <taxon>Melampsoraceae</taxon>
        <taxon>Melampsora</taxon>
    </lineage>
</organism>
<dbReference type="RefSeq" id="XP_007417234.1">
    <property type="nucleotide sequence ID" value="XM_007417172.1"/>
</dbReference>
<dbReference type="HOGENOM" id="CLU_1023367_0_0_1"/>
<evidence type="ECO:0000313" key="3">
    <source>
        <dbReference type="Proteomes" id="UP000001072"/>
    </source>
</evidence>
<dbReference type="GeneID" id="18933272"/>
<evidence type="ECO:0000256" key="1">
    <source>
        <dbReference type="SAM" id="MobiDB-lite"/>
    </source>
</evidence>
<feature type="region of interest" description="Disordered" evidence="1">
    <location>
        <begin position="1"/>
        <end position="61"/>
    </location>
</feature>
<reference evidence="3" key="1">
    <citation type="journal article" date="2011" name="Proc. Natl. Acad. Sci. U.S.A.">
        <title>Obligate biotrophy features unraveled by the genomic analysis of rust fungi.</title>
        <authorList>
            <person name="Duplessis S."/>
            <person name="Cuomo C.A."/>
            <person name="Lin Y.-C."/>
            <person name="Aerts A."/>
            <person name="Tisserant E."/>
            <person name="Veneault-Fourrey C."/>
            <person name="Joly D.L."/>
            <person name="Hacquard S."/>
            <person name="Amselem J."/>
            <person name="Cantarel B.L."/>
            <person name="Chiu R."/>
            <person name="Coutinho P.M."/>
            <person name="Feau N."/>
            <person name="Field M."/>
            <person name="Frey P."/>
            <person name="Gelhaye E."/>
            <person name="Goldberg J."/>
            <person name="Grabherr M.G."/>
            <person name="Kodira C.D."/>
            <person name="Kohler A."/>
            <person name="Kuees U."/>
            <person name="Lindquist E.A."/>
            <person name="Lucas S.M."/>
            <person name="Mago R."/>
            <person name="Mauceli E."/>
            <person name="Morin E."/>
            <person name="Murat C."/>
            <person name="Pangilinan J.L."/>
            <person name="Park R."/>
            <person name="Pearson M."/>
            <person name="Quesneville H."/>
            <person name="Rouhier N."/>
            <person name="Sakthikumar S."/>
            <person name="Salamov A.A."/>
            <person name="Schmutz J."/>
            <person name="Selles B."/>
            <person name="Shapiro H."/>
            <person name="Tanguay P."/>
            <person name="Tuskan G.A."/>
            <person name="Henrissat B."/>
            <person name="Van de Peer Y."/>
            <person name="Rouze P."/>
            <person name="Ellis J.G."/>
            <person name="Dodds P.N."/>
            <person name="Schein J.E."/>
            <person name="Zhong S."/>
            <person name="Hamelin R.C."/>
            <person name="Grigoriev I.V."/>
            <person name="Szabo L.J."/>
            <person name="Martin F."/>
        </authorList>
    </citation>
    <scope>NUCLEOTIDE SEQUENCE [LARGE SCALE GENOMIC DNA]</scope>
    <source>
        <strain evidence="3">98AG31 / pathotype 3-4-7</strain>
    </source>
</reference>
<dbReference type="InParanoid" id="F4S746"/>
<keyword evidence="3" id="KW-1185">Reference proteome</keyword>